<keyword evidence="1" id="KW-0677">Repeat</keyword>
<dbReference type="Pfam" id="PF22939">
    <property type="entry name" value="WHD_GPIID"/>
    <property type="match status" value="1"/>
</dbReference>
<organism evidence="5 6">
    <name type="scientific">Penicillium cosmopolitanum</name>
    <dbReference type="NCBI Taxonomy" id="1131564"/>
    <lineage>
        <taxon>Eukaryota</taxon>
        <taxon>Fungi</taxon>
        <taxon>Dikarya</taxon>
        <taxon>Ascomycota</taxon>
        <taxon>Pezizomycotina</taxon>
        <taxon>Eurotiomycetes</taxon>
        <taxon>Eurotiomycetidae</taxon>
        <taxon>Eurotiales</taxon>
        <taxon>Aspergillaceae</taxon>
        <taxon>Penicillium</taxon>
    </lineage>
</organism>
<evidence type="ECO:0000313" key="6">
    <source>
        <dbReference type="Proteomes" id="UP001147747"/>
    </source>
</evidence>
<dbReference type="InterPro" id="IPR054471">
    <property type="entry name" value="GPIID_WHD"/>
</dbReference>
<dbReference type="SUPFAM" id="SSF52540">
    <property type="entry name" value="P-loop containing nucleoside triphosphate hydrolases"/>
    <property type="match status" value="1"/>
</dbReference>
<dbReference type="GeneID" id="81376951"/>
<dbReference type="InterPro" id="IPR055497">
    <property type="entry name" value="DUF7069"/>
</dbReference>
<dbReference type="Pfam" id="PF23239">
    <property type="entry name" value="DUF7069"/>
    <property type="match status" value="1"/>
</dbReference>
<dbReference type="PANTHER" id="PTHR10039">
    <property type="entry name" value="AMELOGENIN"/>
    <property type="match status" value="1"/>
</dbReference>
<keyword evidence="6" id="KW-1185">Reference proteome</keyword>
<dbReference type="RefSeq" id="XP_056481478.1">
    <property type="nucleotide sequence ID" value="XM_056637971.1"/>
</dbReference>
<name>A0A9W9VBX3_9EURO</name>
<feature type="domain" description="DUF7069" evidence="3">
    <location>
        <begin position="230"/>
        <end position="292"/>
    </location>
</feature>
<dbReference type="Gene3D" id="3.40.50.300">
    <property type="entry name" value="P-loop containing nucleotide triphosphate hydrolases"/>
    <property type="match status" value="1"/>
</dbReference>
<dbReference type="Pfam" id="PF24883">
    <property type="entry name" value="NPHP3_N"/>
    <property type="match status" value="1"/>
</dbReference>
<reference evidence="5" key="2">
    <citation type="journal article" date="2023" name="IMA Fungus">
        <title>Comparative genomic study of the Penicillium genus elucidates a diverse pangenome and 15 lateral gene transfer events.</title>
        <authorList>
            <person name="Petersen C."/>
            <person name="Sorensen T."/>
            <person name="Nielsen M.R."/>
            <person name="Sondergaard T.E."/>
            <person name="Sorensen J.L."/>
            <person name="Fitzpatrick D.A."/>
            <person name="Frisvad J.C."/>
            <person name="Nielsen K.L."/>
        </authorList>
    </citation>
    <scope>NUCLEOTIDE SEQUENCE</scope>
    <source>
        <strain evidence="5">IBT 29677</strain>
    </source>
</reference>
<comment type="caution">
    <text evidence="5">The sequence shown here is derived from an EMBL/GenBank/DDBJ whole genome shotgun (WGS) entry which is preliminary data.</text>
</comment>
<evidence type="ECO:0000313" key="5">
    <source>
        <dbReference type="EMBL" id="KAJ5376448.1"/>
    </source>
</evidence>
<dbReference type="OrthoDB" id="20872at2759"/>
<proteinExistence type="predicted"/>
<feature type="domain" description="GPI inositol-deacylase winged helix" evidence="2">
    <location>
        <begin position="322"/>
        <end position="397"/>
    </location>
</feature>
<feature type="domain" description="Nephrocystin 3-like N-terminal" evidence="4">
    <location>
        <begin position="28"/>
        <end position="200"/>
    </location>
</feature>
<dbReference type="Proteomes" id="UP001147747">
    <property type="component" value="Unassembled WGS sequence"/>
</dbReference>
<dbReference type="PANTHER" id="PTHR10039:SF14">
    <property type="entry name" value="NACHT DOMAIN-CONTAINING PROTEIN"/>
    <property type="match status" value="1"/>
</dbReference>
<dbReference type="InterPro" id="IPR055530">
    <property type="entry name" value="DUF7104"/>
</dbReference>
<evidence type="ECO:0000259" key="2">
    <source>
        <dbReference type="Pfam" id="PF22939"/>
    </source>
</evidence>
<dbReference type="InterPro" id="IPR056884">
    <property type="entry name" value="NPHP3-like_N"/>
</dbReference>
<reference evidence="5" key="1">
    <citation type="submission" date="2022-12" db="EMBL/GenBank/DDBJ databases">
        <authorList>
            <person name="Petersen C."/>
        </authorList>
    </citation>
    <scope>NUCLEOTIDE SEQUENCE</scope>
    <source>
        <strain evidence="5">IBT 29677</strain>
    </source>
</reference>
<accession>A0A9W9VBX3</accession>
<dbReference type="Pfam" id="PF23397">
    <property type="entry name" value="DUF7104"/>
    <property type="match status" value="13"/>
</dbReference>
<evidence type="ECO:0000259" key="4">
    <source>
        <dbReference type="Pfam" id="PF24883"/>
    </source>
</evidence>
<protein>
    <submittedName>
        <fullName evidence="5">Ankyrin</fullName>
    </submittedName>
</protein>
<dbReference type="AlphaFoldDB" id="A0A9W9VBX3"/>
<gene>
    <name evidence="5" type="ORF">N7509_013334</name>
</gene>
<dbReference type="Gene3D" id="1.20.5.340">
    <property type="match status" value="6"/>
</dbReference>
<sequence>MVIDISPDFFHTSTYQKHKEINPSRVKDTCRWFLDHPAFQKWKSSSHDDLLWLSADPGCGKSVLSKALVDDKLVDDGYATVCYFFFKDNEEQNNMATAICALLHQLLLAQQSLFQKHAERQVHQHGTKLKADSNALWQLWIAVAFDSTNDVICILDALDECQQSDRNRLMQELERFYTTSQERRQVGQKCSKLKFLVTSRPYRDIEWGFGELTNRYPTIRLAADDEWKRISDEINIAMEAKVDEIVDRRRLGEEIRTALKQRFFEIPNRTYLWLYLTLDVLRNSLGLTKRKLLRRIDEMPKSVEQAYEEILRRSDNENEGDGRRLLEIIVAAPRPLTLSEIDIALEIQPSSRSYGDLDLEGTVKRKEWIRDACGLFVSVIDSRAHLIHQTAREFLLRRVGEHAALGTWKHSICLQDAHLALTKICITYLNFDDFQNGYFQRRLNSKPGESFTNYAANHWIYHTQRVNLMHEEWATKAAKLCEVGDGRFPFWIDYHNSATHLRHEVREKPRTLYWAIKWSLLQVIPLLLDQGGVDVEITDEMVKVAASNQFSGGAVMKLLLDQRGTGVPITEEVVIAAVSNLSSGIAVMKLLFDQRGANVQISEKVIIAATSNISSGGAMMKLLLNQRGADIPITVEVVKAAVSNLASGDAVMKLLLDQRGTDVPITKEIIKATAAAGNSVVMKLLLDQQRADLQITEGIVKAAILNPFSGDAVMKVLLDQQGVDVPITEAVVKVAISNPFSGGAVMKLLFDQQGAHIPMTKEVVKAAAAAGNVAVMKLLLDRGVDVLITKEVVKAAISNPLSGGAMMKLLFNQRGADIPITEEAVKAAVSNPLSGDAVMKVLLDQRGADVPITEEVVKAAIMNPFSGGAVMKLLFDQRGADVPITKEVVKAAAKNSAVMKLLFDQRGADVPITEEVVKAAT</sequence>
<evidence type="ECO:0000259" key="3">
    <source>
        <dbReference type="Pfam" id="PF23239"/>
    </source>
</evidence>
<evidence type="ECO:0000256" key="1">
    <source>
        <dbReference type="ARBA" id="ARBA00022737"/>
    </source>
</evidence>
<dbReference type="InterPro" id="IPR027417">
    <property type="entry name" value="P-loop_NTPase"/>
</dbReference>
<dbReference type="EMBL" id="JAPZBU010000012">
    <property type="protein sequence ID" value="KAJ5376448.1"/>
    <property type="molecule type" value="Genomic_DNA"/>
</dbReference>